<dbReference type="Proteomes" id="UP000763484">
    <property type="component" value="Unassembled WGS sequence"/>
</dbReference>
<dbReference type="SUPFAM" id="SSF101386">
    <property type="entry name" value="all-alpha NTP pyrophosphatases"/>
    <property type="match status" value="1"/>
</dbReference>
<gene>
    <name evidence="1" type="ORF">IHE50_00205</name>
</gene>
<reference evidence="1 2" key="1">
    <citation type="submission" date="2020-09" db="EMBL/GenBank/DDBJ databases">
        <title>Genomic characterization of a novel Parvarchaeota family in acid mine drainage sediments.</title>
        <authorList>
            <person name="Luo Z.-H."/>
        </authorList>
    </citation>
    <scope>NUCLEOTIDE SEQUENCE [LARGE SCALE GENOMIC DNA]</scope>
    <source>
        <strain evidence="1">TL1-5_bins.178</strain>
    </source>
</reference>
<name>A0A8T3UTV4_9ARCH</name>
<dbReference type="AlphaFoldDB" id="A0A8T3UTV4"/>
<evidence type="ECO:0000313" key="2">
    <source>
        <dbReference type="Proteomes" id="UP000763484"/>
    </source>
</evidence>
<sequence length="125" mass="14637">MELEKLQSTAKKFIDDRDWRKFQTAKELAMDTSIEANELMDLFLWKDGKETDKLLKSKEGGDLLKKVKNETADVFFSCLAIADHLNFNLGEAFLSKIDQLDKRYEKDKVKGKVVKIPEEEWLKRH</sequence>
<dbReference type="GO" id="GO:0047429">
    <property type="term" value="F:nucleoside triphosphate diphosphatase activity"/>
    <property type="evidence" value="ECO:0007669"/>
    <property type="project" value="InterPro"/>
</dbReference>
<organism evidence="1 2">
    <name type="scientific">Candidatus Acidifodinimicrobium mancum</name>
    <dbReference type="NCBI Taxonomy" id="2898728"/>
    <lineage>
        <taxon>Archaea</taxon>
        <taxon>Candidatus Parvarchaeota</taxon>
        <taxon>Candidatus Acidifodinimicrobiaceae</taxon>
        <taxon>Candidatus Acidifodinimicrobium</taxon>
    </lineage>
</organism>
<evidence type="ECO:0008006" key="3">
    <source>
        <dbReference type="Google" id="ProtNLM"/>
    </source>
</evidence>
<dbReference type="PANTHER" id="PTHR46523">
    <property type="entry name" value="DCTP PYROPHOSPHATASE 1"/>
    <property type="match status" value="1"/>
</dbReference>
<comment type="caution">
    <text evidence="1">The sequence shown here is derived from an EMBL/GenBank/DDBJ whole genome shotgun (WGS) entry which is preliminary data.</text>
</comment>
<dbReference type="Gene3D" id="1.10.287.1080">
    <property type="entry name" value="MazG-like"/>
    <property type="match status" value="1"/>
</dbReference>
<protein>
    <recommendedName>
        <fullName evidence="3">Nucleotide pyrophosphohydrolase</fullName>
    </recommendedName>
</protein>
<proteinExistence type="predicted"/>
<dbReference type="GO" id="GO:0009143">
    <property type="term" value="P:nucleoside triphosphate catabolic process"/>
    <property type="evidence" value="ECO:0007669"/>
    <property type="project" value="InterPro"/>
</dbReference>
<dbReference type="PANTHER" id="PTHR46523:SF1">
    <property type="entry name" value="DCTP PYROPHOSPHATASE 1"/>
    <property type="match status" value="1"/>
</dbReference>
<dbReference type="PIRSF" id="PIRSF029826">
    <property type="entry name" value="UCP029826_pph"/>
    <property type="match status" value="1"/>
</dbReference>
<dbReference type="EMBL" id="JADFAQ010000006">
    <property type="protein sequence ID" value="MBE5727829.1"/>
    <property type="molecule type" value="Genomic_DNA"/>
</dbReference>
<accession>A0A8T3UTV4</accession>
<dbReference type="Pfam" id="PF12643">
    <property type="entry name" value="MazG-like"/>
    <property type="match status" value="1"/>
</dbReference>
<dbReference type="InterPro" id="IPR052555">
    <property type="entry name" value="dCTP_Pyrophosphatase"/>
</dbReference>
<dbReference type="InterPro" id="IPR025984">
    <property type="entry name" value="DCTPP"/>
</dbReference>
<evidence type="ECO:0000313" key="1">
    <source>
        <dbReference type="EMBL" id="MBE5727829.1"/>
    </source>
</evidence>